<dbReference type="InterPro" id="IPR052700">
    <property type="entry name" value="Carb_kinase_PfkB-like"/>
</dbReference>
<dbReference type="InterPro" id="IPR029056">
    <property type="entry name" value="Ribokinase-like"/>
</dbReference>
<keyword evidence="2" id="KW-0808">Transferase</keyword>
<dbReference type="InterPro" id="IPR011611">
    <property type="entry name" value="PfkB_dom"/>
</dbReference>
<dbReference type="EMBL" id="BOPZ01000017">
    <property type="protein sequence ID" value="GIM29401.1"/>
    <property type="molecule type" value="Genomic_DNA"/>
</dbReference>
<dbReference type="GO" id="GO:0016301">
    <property type="term" value="F:kinase activity"/>
    <property type="evidence" value="ECO:0007669"/>
    <property type="project" value="UniProtKB-KW"/>
</dbReference>
<proteinExistence type="inferred from homology"/>
<evidence type="ECO:0000259" key="4">
    <source>
        <dbReference type="Pfam" id="PF00294"/>
    </source>
</evidence>
<dbReference type="CDD" id="cd01166">
    <property type="entry name" value="KdgK"/>
    <property type="match status" value="1"/>
</dbReference>
<accession>A0A919VH77</accession>
<evidence type="ECO:0000256" key="2">
    <source>
        <dbReference type="ARBA" id="ARBA00022679"/>
    </source>
</evidence>
<comment type="similarity">
    <text evidence="1">Belongs to the carbohydrate kinase PfkB family.</text>
</comment>
<evidence type="ECO:0000313" key="5">
    <source>
        <dbReference type="EMBL" id="GIM29401.1"/>
    </source>
</evidence>
<dbReference type="SUPFAM" id="SSF53613">
    <property type="entry name" value="Ribokinase-like"/>
    <property type="match status" value="1"/>
</dbReference>
<reference evidence="5" key="1">
    <citation type="submission" date="2021-03" db="EMBL/GenBank/DDBJ databases">
        <title>Taxonomic study of Clostridium polyendosporum from meadow-gley soil under rice.</title>
        <authorList>
            <person name="Kobayashi H."/>
            <person name="Tanizawa Y."/>
            <person name="Yagura M."/>
        </authorList>
    </citation>
    <scope>NUCLEOTIDE SEQUENCE</scope>
    <source>
        <strain evidence="5">JCM 30710</strain>
    </source>
</reference>
<feature type="domain" description="Carbohydrate kinase PfkB" evidence="4">
    <location>
        <begin position="3"/>
        <end position="312"/>
    </location>
</feature>
<gene>
    <name evidence="5" type="ORF">CPJCM30710_20670</name>
</gene>
<dbReference type="Proteomes" id="UP000679179">
    <property type="component" value="Unassembled WGS sequence"/>
</dbReference>
<keyword evidence="3" id="KW-0418">Kinase</keyword>
<organism evidence="5 6">
    <name type="scientific">Clostridium polyendosporum</name>
    <dbReference type="NCBI Taxonomy" id="69208"/>
    <lineage>
        <taxon>Bacteria</taxon>
        <taxon>Bacillati</taxon>
        <taxon>Bacillota</taxon>
        <taxon>Clostridia</taxon>
        <taxon>Eubacteriales</taxon>
        <taxon>Clostridiaceae</taxon>
        <taxon>Clostridium</taxon>
    </lineage>
</organism>
<dbReference type="PANTHER" id="PTHR43320:SF2">
    <property type="entry name" value="2-DEHYDRO-3-DEOXYGLUCONOKINASE_2-DEHYDRO-3-DEOXYGALACTONOKINASE"/>
    <property type="match status" value="1"/>
</dbReference>
<dbReference type="AlphaFoldDB" id="A0A919VH77"/>
<keyword evidence="6" id="KW-1185">Reference proteome</keyword>
<dbReference type="Pfam" id="PF00294">
    <property type="entry name" value="PfkB"/>
    <property type="match status" value="1"/>
</dbReference>
<evidence type="ECO:0000313" key="6">
    <source>
        <dbReference type="Proteomes" id="UP000679179"/>
    </source>
</evidence>
<evidence type="ECO:0000256" key="3">
    <source>
        <dbReference type="ARBA" id="ARBA00022777"/>
    </source>
</evidence>
<comment type="caution">
    <text evidence="5">The sequence shown here is derived from an EMBL/GenBank/DDBJ whole genome shotgun (WGS) entry which is preliminary data.</text>
</comment>
<dbReference type="Gene3D" id="3.40.1190.20">
    <property type="match status" value="1"/>
</dbReference>
<protein>
    <submittedName>
        <fullName evidence="5">2-dehydro-3-deoxygluconokinase</fullName>
    </submittedName>
</protein>
<sequence length="339" mass="37802">MAKKVVTLGEILLRLSTPDKKRFVQSESFDAIYGGAEANVAVALANFGLDSYFVTKLPDNPLGDSAVNYIRRYGVKTDYIARGGKRVGIYFLEKGTSVRPSKVVYDRAASSITKINVDDFDFIEIFKDVEWFHFSGITPALGENCIRFIQKAVEVAKALKIPISVDLNYRKGLWSKKEFEKVMIPLIQGVDVCIGWLSSVEEVATTGIEDFTSKDLDKERFIKIFSRMRKKFNIKYITTTLRENYSASKNGLSAIIYDGNELHESKKYTFHIEDRVGGGDAFASGLLYKLIKGEDCKEALEFGVAASVLKHTISGDFNLSTEAEITELLNGNTSGSVQR</sequence>
<name>A0A919VH77_9CLOT</name>
<evidence type="ECO:0000256" key="1">
    <source>
        <dbReference type="ARBA" id="ARBA00010688"/>
    </source>
</evidence>
<dbReference type="RefSeq" id="WP_212904101.1">
    <property type="nucleotide sequence ID" value="NZ_BOPZ01000017.1"/>
</dbReference>
<dbReference type="PANTHER" id="PTHR43320">
    <property type="entry name" value="SUGAR KINASE"/>
    <property type="match status" value="1"/>
</dbReference>